<keyword evidence="2" id="KW-1003">Cell membrane</keyword>
<keyword evidence="8 10" id="KW-0675">Receptor</keyword>
<evidence type="ECO:0000256" key="5">
    <source>
        <dbReference type="ARBA" id="ARBA00022725"/>
    </source>
</evidence>
<organism evidence="11">
    <name type="scientific">Microplitis mediator</name>
    <dbReference type="NCBI Taxonomy" id="375433"/>
    <lineage>
        <taxon>Eukaryota</taxon>
        <taxon>Metazoa</taxon>
        <taxon>Ecdysozoa</taxon>
        <taxon>Arthropoda</taxon>
        <taxon>Hexapoda</taxon>
        <taxon>Insecta</taxon>
        <taxon>Pterygota</taxon>
        <taxon>Neoptera</taxon>
        <taxon>Endopterygota</taxon>
        <taxon>Hymenoptera</taxon>
        <taxon>Apocrita</taxon>
        <taxon>Ichneumonoidea</taxon>
        <taxon>Braconidae</taxon>
        <taxon>Microgastrinae</taxon>
        <taxon>Microplitis</taxon>
    </lineage>
</organism>
<evidence type="ECO:0000256" key="3">
    <source>
        <dbReference type="ARBA" id="ARBA00022606"/>
    </source>
</evidence>
<evidence type="ECO:0000256" key="7">
    <source>
        <dbReference type="ARBA" id="ARBA00023136"/>
    </source>
</evidence>
<dbReference type="GO" id="GO:0004984">
    <property type="term" value="F:olfactory receptor activity"/>
    <property type="evidence" value="ECO:0007669"/>
    <property type="project" value="InterPro"/>
</dbReference>
<feature type="transmembrane region" description="Helical" evidence="10">
    <location>
        <begin position="77"/>
        <end position="98"/>
    </location>
</feature>
<keyword evidence="4 10" id="KW-0812">Transmembrane</keyword>
<dbReference type="GO" id="GO:0007165">
    <property type="term" value="P:signal transduction"/>
    <property type="evidence" value="ECO:0007669"/>
    <property type="project" value="UniProtKB-KW"/>
</dbReference>
<keyword evidence="3 10" id="KW-0716">Sensory transduction</keyword>
<sequence length="410" mass="47824">MQNEKEELPSCEKLFSLELAALKFVGLSSLRNGFRKENMNIPVKFYEIFLFICAASILSGFFISSALTVHMLLQSDFILACEIATFIFAGAVTVSKVLRIWSYRIELIEILRELNELWEKIVKHRLNLKENILNMLNESRPIRYGYCFIASSLNLSYALRPYFHMLVYFVKQSENKTIDLTVTTYPLLYPIERGTWLGYLLCVTYEQSILYFGGIYWIMCDTLFILLTSHICVHFMIISNDFNNLHINYDKNNNESFQLIEDLSRRHQKMFVLCQRIETLFSPIILLTVVFNGIDLCLCIFALDKDLSDGNWAKVASSVTHALTLFFQIVIYCEFSHVATEETSKVGEAIYNSSWIYFDKKMKKMLLIIMMRASKEYKFSVFGILILDREQLTQIVKTTMSYFTMLRSFS</sequence>
<accession>M1RSB3</accession>
<dbReference type="InterPro" id="IPR004117">
    <property type="entry name" value="7tm6_olfct_rcpt"/>
</dbReference>
<keyword evidence="7 10" id="KW-0472">Membrane</keyword>
<dbReference type="PANTHER" id="PTHR21137">
    <property type="entry name" value="ODORANT RECEPTOR"/>
    <property type="match status" value="1"/>
</dbReference>
<protein>
    <recommendedName>
        <fullName evidence="10">Odorant receptor</fullName>
    </recommendedName>
</protein>
<dbReference type="PANTHER" id="PTHR21137:SF35">
    <property type="entry name" value="ODORANT RECEPTOR 19A-RELATED"/>
    <property type="match status" value="1"/>
</dbReference>
<comment type="subcellular location">
    <subcellularLocation>
        <location evidence="1 10">Cell membrane</location>
        <topology evidence="1 10">Multi-pass membrane protein</topology>
    </subcellularLocation>
</comment>
<comment type="similarity">
    <text evidence="10">Belongs to the insect chemoreceptor superfamily. Heteromeric odorant receptor channel (TC 1.A.69) family.</text>
</comment>
<dbReference type="GO" id="GO:0005549">
    <property type="term" value="F:odorant binding"/>
    <property type="evidence" value="ECO:0007669"/>
    <property type="project" value="InterPro"/>
</dbReference>
<evidence type="ECO:0000313" key="11">
    <source>
        <dbReference type="EMBL" id="AGG17944.1"/>
    </source>
</evidence>
<dbReference type="EMBL" id="KC171931">
    <property type="protein sequence ID" value="AGG17944.1"/>
    <property type="molecule type" value="mRNA"/>
</dbReference>
<reference evidence="11" key="1">
    <citation type="submission" date="2012-11" db="EMBL/GenBank/DDBJ databases">
        <title>Molecular characterization and expression profiles of olfactory receptor genes in the parasitic wasp, Microplitis mediator (Hymenoptera: Braconidae).</title>
        <authorList>
            <person name="Ma L."/>
            <person name="Zhang J.Y."/>
        </authorList>
    </citation>
    <scope>NUCLEOTIDE SEQUENCE</scope>
</reference>
<name>M1RSB3_9HYME</name>
<proteinExistence type="evidence at transcript level"/>
<dbReference type="Pfam" id="PF02949">
    <property type="entry name" value="7tm_6"/>
    <property type="match status" value="1"/>
</dbReference>
<dbReference type="GO" id="GO:0005886">
    <property type="term" value="C:plasma membrane"/>
    <property type="evidence" value="ECO:0007669"/>
    <property type="project" value="UniProtKB-SubCell"/>
</dbReference>
<feature type="transmembrane region" description="Helical" evidence="10">
    <location>
        <begin position="45"/>
        <end position="71"/>
    </location>
</feature>
<feature type="transmembrane region" description="Helical" evidence="10">
    <location>
        <begin position="215"/>
        <end position="238"/>
    </location>
</feature>
<feature type="transmembrane region" description="Helical" evidence="10">
    <location>
        <begin position="280"/>
        <end position="303"/>
    </location>
</feature>
<keyword evidence="9 10" id="KW-0807">Transducer</keyword>
<evidence type="ECO:0000256" key="9">
    <source>
        <dbReference type="ARBA" id="ARBA00023224"/>
    </source>
</evidence>
<comment type="caution">
    <text evidence="10">Lacks conserved residue(s) required for the propagation of feature annotation.</text>
</comment>
<evidence type="ECO:0000256" key="2">
    <source>
        <dbReference type="ARBA" id="ARBA00022475"/>
    </source>
</evidence>
<evidence type="ECO:0000256" key="10">
    <source>
        <dbReference type="RuleBase" id="RU351113"/>
    </source>
</evidence>
<keyword evidence="6 10" id="KW-1133">Transmembrane helix</keyword>
<evidence type="ECO:0000256" key="6">
    <source>
        <dbReference type="ARBA" id="ARBA00022989"/>
    </source>
</evidence>
<keyword evidence="5 10" id="KW-0552">Olfaction</keyword>
<evidence type="ECO:0000256" key="4">
    <source>
        <dbReference type="ARBA" id="ARBA00022692"/>
    </source>
</evidence>
<dbReference type="AlphaFoldDB" id="M1RSB3"/>
<evidence type="ECO:0000256" key="8">
    <source>
        <dbReference type="ARBA" id="ARBA00023170"/>
    </source>
</evidence>
<evidence type="ECO:0000256" key="1">
    <source>
        <dbReference type="ARBA" id="ARBA00004651"/>
    </source>
</evidence>